<evidence type="ECO:0000313" key="2">
    <source>
        <dbReference type="Proteomes" id="UP000179076"/>
    </source>
</evidence>
<evidence type="ECO:0000313" key="1">
    <source>
        <dbReference type="EMBL" id="OGI69871.1"/>
    </source>
</evidence>
<proteinExistence type="predicted"/>
<comment type="caution">
    <text evidence="1">The sequence shown here is derived from an EMBL/GenBank/DDBJ whole genome shotgun (WGS) entry which is preliminary data.</text>
</comment>
<dbReference type="EMBL" id="MFSP01000012">
    <property type="protein sequence ID" value="OGI69871.1"/>
    <property type="molecule type" value="Genomic_DNA"/>
</dbReference>
<organism evidence="1 2">
    <name type="scientific">Candidatus Muproteobacteria bacterium RBG_16_60_9</name>
    <dbReference type="NCBI Taxonomy" id="1817755"/>
    <lineage>
        <taxon>Bacteria</taxon>
        <taxon>Pseudomonadati</taxon>
        <taxon>Pseudomonadota</taxon>
        <taxon>Candidatus Muproteobacteria</taxon>
    </lineage>
</organism>
<gene>
    <name evidence="1" type="ORF">A2W18_14240</name>
</gene>
<dbReference type="Proteomes" id="UP000179076">
    <property type="component" value="Unassembled WGS sequence"/>
</dbReference>
<protein>
    <submittedName>
        <fullName evidence="1">Uncharacterized protein</fullName>
    </submittedName>
</protein>
<reference evidence="1 2" key="1">
    <citation type="journal article" date="2016" name="Nat. Commun.">
        <title>Thousands of microbial genomes shed light on interconnected biogeochemical processes in an aquifer system.</title>
        <authorList>
            <person name="Anantharaman K."/>
            <person name="Brown C.T."/>
            <person name="Hug L.A."/>
            <person name="Sharon I."/>
            <person name="Castelle C.J."/>
            <person name="Probst A.J."/>
            <person name="Thomas B.C."/>
            <person name="Singh A."/>
            <person name="Wilkins M.J."/>
            <person name="Karaoz U."/>
            <person name="Brodie E.L."/>
            <person name="Williams K.H."/>
            <person name="Hubbard S.S."/>
            <person name="Banfield J.F."/>
        </authorList>
    </citation>
    <scope>NUCLEOTIDE SEQUENCE [LARGE SCALE GENOMIC DNA]</scope>
</reference>
<accession>A0A1F6VJK1</accession>
<dbReference type="AlphaFoldDB" id="A0A1F6VJK1"/>
<sequence length="68" mass="7541">MNDQVLWRGFAVFADTGQVQCWHVNVRTLCIAPCDPRRDRTVGGKERAATNLNLDVTGAPLARSSDLR</sequence>
<name>A0A1F6VJK1_9PROT</name>